<gene>
    <name evidence="2" type="ORF">LshimejAT787_1103100</name>
</gene>
<accession>A0A9P3USC2</accession>
<feature type="compositionally biased region" description="Polar residues" evidence="1">
    <location>
        <begin position="58"/>
        <end position="69"/>
    </location>
</feature>
<name>A0A9P3USC2_LYOSH</name>
<dbReference type="Proteomes" id="UP001063166">
    <property type="component" value="Unassembled WGS sequence"/>
</dbReference>
<evidence type="ECO:0000256" key="1">
    <source>
        <dbReference type="SAM" id="MobiDB-lite"/>
    </source>
</evidence>
<evidence type="ECO:0000313" key="2">
    <source>
        <dbReference type="EMBL" id="GLB42295.1"/>
    </source>
</evidence>
<feature type="region of interest" description="Disordered" evidence="1">
    <location>
        <begin position="43"/>
        <end position="69"/>
    </location>
</feature>
<keyword evidence="3" id="KW-1185">Reference proteome</keyword>
<proteinExistence type="predicted"/>
<dbReference type="AlphaFoldDB" id="A0A9P3USC2"/>
<comment type="caution">
    <text evidence="2">The sequence shown here is derived from an EMBL/GenBank/DDBJ whole genome shotgun (WGS) entry which is preliminary data.</text>
</comment>
<evidence type="ECO:0000313" key="3">
    <source>
        <dbReference type="Proteomes" id="UP001063166"/>
    </source>
</evidence>
<sequence length="69" mass="7765">MALELADVKSADETAKSKAEIRATMQAGTRSFIPGYDSVLDVESRRRQSSNRSDRNNMYHTTTIIKSEK</sequence>
<protein>
    <submittedName>
        <fullName evidence="2">Uncharacterized protein</fullName>
    </submittedName>
</protein>
<organism evidence="2 3">
    <name type="scientific">Lyophyllum shimeji</name>
    <name type="common">Hon-shimeji</name>
    <name type="synonym">Tricholoma shimeji</name>
    <dbReference type="NCBI Taxonomy" id="47721"/>
    <lineage>
        <taxon>Eukaryota</taxon>
        <taxon>Fungi</taxon>
        <taxon>Dikarya</taxon>
        <taxon>Basidiomycota</taxon>
        <taxon>Agaricomycotina</taxon>
        <taxon>Agaricomycetes</taxon>
        <taxon>Agaricomycetidae</taxon>
        <taxon>Agaricales</taxon>
        <taxon>Tricholomatineae</taxon>
        <taxon>Lyophyllaceae</taxon>
        <taxon>Lyophyllum</taxon>
    </lineage>
</organism>
<feature type="compositionally biased region" description="Basic and acidic residues" evidence="1">
    <location>
        <begin position="43"/>
        <end position="57"/>
    </location>
</feature>
<reference evidence="2" key="1">
    <citation type="submission" date="2022-07" db="EMBL/GenBank/DDBJ databases">
        <title>The genome of Lyophyllum shimeji provides insight into the initial evolution of ectomycorrhizal fungal genome.</title>
        <authorList>
            <person name="Kobayashi Y."/>
            <person name="Shibata T."/>
            <person name="Hirakawa H."/>
            <person name="Shigenobu S."/>
            <person name="Nishiyama T."/>
            <person name="Yamada A."/>
            <person name="Hasebe M."/>
            <person name="Kawaguchi M."/>
        </authorList>
    </citation>
    <scope>NUCLEOTIDE SEQUENCE</scope>
    <source>
        <strain evidence="2">AT787</strain>
    </source>
</reference>
<dbReference type="EMBL" id="BRPK01000011">
    <property type="protein sequence ID" value="GLB42295.1"/>
    <property type="molecule type" value="Genomic_DNA"/>
</dbReference>